<keyword evidence="2" id="KW-0229">DNA integration</keyword>
<dbReference type="InterPro" id="IPR013762">
    <property type="entry name" value="Integrase-like_cat_sf"/>
</dbReference>
<keyword evidence="3" id="KW-0238">DNA-binding</keyword>
<dbReference type="Gene3D" id="1.10.150.130">
    <property type="match status" value="1"/>
</dbReference>
<organism evidence="6 7">
    <name type="scientific">Aquella oligotrophica</name>
    <dbReference type="NCBI Taxonomy" id="2067065"/>
    <lineage>
        <taxon>Bacteria</taxon>
        <taxon>Pseudomonadati</taxon>
        <taxon>Pseudomonadota</taxon>
        <taxon>Betaproteobacteria</taxon>
        <taxon>Neisseriales</taxon>
        <taxon>Neisseriaceae</taxon>
        <taxon>Aquella</taxon>
    </lineage>
</organism>
<sequence length="371" mass="43953">MLSTILSNMLTYFTRSSKSIPIDSDARLILLWLREYTYCENTYITYRVIVLRFYLWIKYNNLTIESITRYHLLSYAEFIKTPDPSWCNIQRHKFSHPGWRPFQKALSNKSIYSNLLAIKHMFSYLFNSGELSTNSFSFRFRLPKYSYYSFIKQSKYLTTDEFSLIIDFIQQLPASSDKLQDSKIRVLWVFKLLFYTGCRRNEIVNATMNDIKLINHRLWLEVTGKGNKMGLIPVTTELAIALDEYRAYHNIVPLYQRIKDESHIPLIILRKNDRRFSPISSGHLWYIIKSTCLLLTESISDPVLIDKLRRLSPHWLRHSFATAQVDAGIDLRVVKENMRHCYFETTMRYVHIDDDIRHQKTNSNFGKQNCG</sequence>
<dbReference type="CDD" id="cd00397">
    <property type="entry name" value="DNA_BRE_C"/>
    <property type="match status" value="1"/>
</dbReference>
<dbReference type="GO" id="GO:0006310">
    <property type="term" value="P:DNA recombination"/>
    <property type="evidence" value="ECO:0007669"/>
    <property type="project" value="UniProtKB-KW"/>
</dbReference>
<dbReference type="InterPro" id="IPR050090">
    <property type="entry name" value="Tyrosine_recombinase_XerCD"/>
</dbReference>
<dbReference type="AlphaFoldDB" id="A0A2I7N6E1"/>
<dbReference type="PROSITE" id="PS51898">
    <property type="entry name" value="TYR_RECOMBINASE"/>
    <property type="match status" value="1"/>
</dbReference>
<keyword evidence="7" id="KW-1185">Reference proteome</keyword>
<evidence type="ECO:0000259" key="5">
    <source>
        <dbReference type="PROSITE" id="PS51898"/>
    </source>
</evidence>
<protein>
    <recommendedName>
        <fullName evidence="5">Tyr recombinase domain-containing protein</fullName>
    </recommendedName>
</protein>
<keyword evidence="4" id="KW-0233">DNA recombination</keyword>
<accession>A0A2I7N6E1</accession>
<evidence type="ECO:0000256" key="3">
    <source>
        <dbReference type="ARBA" id="ARBA00023125"/>
    </source>
</evidence>
<dbReference type="Gene3D" id="1.10.443.10">
    <property type="entry name" value="Intergrase catalytic core"/>
    <property type="match status" value="1"/>
</dbReference>
<dbReference type="KEGG" id="nba:CUN60_06800"/>
<dbReference type="InterPro" id="IPR011010">
    <property type="entry name" value="DNA_brk_join_enz"/>
</dbReference>
<dbReference type="SUPFAM" id="SSF56349">
    <property type="entry name" value="DNA breaking-rejoining enzymes"/>
    <property type="match status" value="1"/>
</dbReference>
<dbReference type="Pfam" id="PF00589">
    <property type="entry name" value="Phage_integrase"/>
    <property type="match status" value="1"/>
</dbReference>
<dbReference type="RefSeq" id="WP_102951314.1">
    <property type="nucleotide sequence ID" value="NZ_CP024847.1"/>
</dbReference>
<dbReference type="InterPro" id="IPR002104">
    <property type="entry name" value="Integrase_catalytic"/>
</dbReference>
<comment type="similarity">
    <text evidence="1">Belongs to the 'phage' integrase family.</text>
</comment>
<evidence type="ECO:0000256" key="4">
    <source>
        <dbReference type="ARBA" id="ARBA00023172"/>
    </source>
</evidence>
<dbReference type="GO" id="GO:0003677">
    <property type="term" value="F:DNA binding"/>
    <property type="evidence" value="ECO:0007669"/>
    <property type="project" value="UniProtKB-KW"/>
</dbReference>
<dbReference type="PANTHER" id="PTHR30349:SF41">
    <property type="entry name" value="INTEGRASE_RECOMBINASE PROTEIN MJ0367-RELATED"/>
    <property type="match status" value="1"/>
</dbReference>
<proteinExistence type="inferred from homology"/>
<name>A0A2I7N6E1_9NEIS</name>
<evidence type="ECO:0000256" key="1">
    <source>
        <dbReference type="ARBA" id="ARBA00008857"/>
    </source>
</evidence>
<dbReference type="InterPro" id="IPR010998">
    <property type="entry name" value="Integrase_recombinase_N"/>
</dbReference>
<dbReference type="PANTHER" id="PTHR30349">
    <property type="entry name" value="PHAGE INTEGRASE-RELATED"/>
    <property type="match status" value="1"/>
</dbReference>
<dbReference type="OrthoDB" id="9801717at2"/>
<dbReference type="Proteomes" id="UP000236655">
    <property type="component" value="Chromosome"/>
</dbReference>
<dbReference type="EMBL" id="CP024847">
    <property type="protein sequence ID" value="AUR52018.1"/>
    <property type="molecule type" value="Genomic_DNA"/>
</dbReference>
<dbReference type="GO" id="GO:0015074">
    <property type="term" value="P:DNA integration"/>
    <property type="evidence" value="ECO:0007669"/>
    <property type="project" value="UniProtKB-KW"/>
</dbReference>
<reference evidence="7" key="1">
    <citation type="submission" date="2017-11" db="EMBL/GenBank/DDBJ databases">
        <authorList>
            <person name="Chan K.G."/>
            <person name="Lee L.S."/>
        </authorList>
    </citation>
    <scope>NUCLEOTIDE SEQUENCE [LARGE SCALE GENOMIC DNA]</scope>
    <source>
        <strain evidence="7">DSM 100970</strain>
    </source>
</reference>
<feature type="domain" description="Tyr recombinase" evidence="5">
    <location>
        <begin position="152"/>
        <end position="364"/>
    </location>
</feature>
<gene>
    <name evidence="6" type="ORF">CUN60_06800</name>
</gene>
<evidence type="ECO:0000313" key="6">
    <source>
        <dbReference type="EMBL" id="AUR52018.1"/>
    </source>
</evidence>
<evidence type="ECO:0000313" key="7">
    <source>
        <dbReference type="Proteomes" id="UP000236655"/>
    </source>
</evidence>
<evidence type="ECO:0000256" key="2">
    <source>
        <dbReference type="ARBA" id="ARBA00022908"/>
    </source>
</evidence>